<dbReference type="SUPFAM" id="SSF46785">
    <property type="entry name" value="Winged helix' DNA-binding domain"/>
    <property type="match status" value="1"/>
</dbReference>
<evidence type="ECO:0000313" key="8">
    <source>
        <dbReference type="Proteomes" id="UP000199055"/>
    </source>
</evidence>
<name>A0A1H8YVY9_9ACTN</name>
<dbReference type="PANTHER" id="PTHR30136:SF24">
    <property type="entry name" value="HTH-TYPE TRANSCRIPTIONAL REPRESSOR ALLR"/>
    <property type="match status" value="1"/>
</dbReference>
<dbReference type="InterPro" id="IPR036388">
    <property type="entry name" value="WH-like_DNA-bd_sf"/>
</dbReference>
<evidence type="ECO:0000256" key="3">
    <source>
        <dbReference type="ARBA" id="ARBA00023163"/>
    </source>
</evidence>
<reference evidence="7 8" key="1">
    <citation type="submission" date="2016-10" db="EMBL/GenBank/DDBJ databases">
        <authorList>
            <person name="de Groot N.N."/>
        </authorList>
    </citation>
    <scope>NUCLEOTIDE SEQUENCE [LARGE SCALE GENOMIC DNA]</scope>
    <source>
        <strain evidence="7 8">CGMCC 4.3519</strain>
    </source>
</reference>
<gene>
    <name evidence="7" type="ORF">SAMN05216481_10196</name>
</gene>
<feature type="domain" description="HTH iclR-type" evidence="5">
    <location>
        <begin position="40"/>
        <end position="101"/>
    </location>
</feature>
<dbReference type="STRING" id="403935.SAMN05216481_10196"/>
<evidence type="ECO:0000256" key="1">
    <source>
        <dbReference type="ARBA" id="ARBA00023015"/>
    </source>
</evidence>
<feature type="domain" description="IclR-ED" evidence="6">
    <location>
        <begin position="102"/>
        <end position="283"/>
    </location>
</feature>
<dbReference type="EMBL" id="FOET01000001">
    <property type="protein sequence ID" value="SEP56223.1"/>
    <property type="molecule type" value="Genomic_DNA"/>
</dbReference>
<dbReference type="Gene3D" id="3.30.450.40">
    <property type="match status" value="1"/>
</dbReference>
<evidence type="ECO:0000313" key="7">
    <source>
        <dbReference type="EMBL" id="SEP56223.1"/>
    </source>
</evidence>
<keyword evidence="8" id="KW-1185">Reference proteome</keyword>
<evidence type="ECO:0000256" key="2">
    <source>
        <dbReference type="ARBA" id="ARBA00023125"/>
    </source>
</evidence>
<dbReference type="GO" id="GO:0045892">
    <property type="term" value="P:negative regulation of DNA-templated transcription"/>
    <property type="evidence" value="ECO:0007669"/>
    <property type="project" value="TreeGrafter"/>
</dbReference>
<evidence type="ECO:0000259" key="5">
    <source>
        <dbReference type="PROSITE" id="PS51077"/>
    </source>
</evidence>
<dbReference type="InterPro" id="IPR050707">
    <property type="entry name" value="HTH_MetabolicPath_Reg"/>
</dbReference>
<dbReference type="PROSITE" id="PS51077">
    <property type="entry name" value="HTH_ICLR"/>
    <property type="match status" value="1"/>
</dbReference>
<dbReference type="SMART" id="SM00346">
    <property type="entry name" value="HTH_ICLR"/>
    <property type="match status" value="1"/>
</dbReference>
<dbReference type="Pfam" id="PF09339">
    <property type="entry name" value="HTH_IclR"/>
    <property type="match status" value="1"/>
</dbReference>
<keyword evidence="2" id="KW-0238">DNA-binding</keyword>
<dbReference type="Pfam" id="PF01614">
    <property type="entry name" value="IclR_C"/>
    <property type="match status" value="1"/>
</dbReference>
<dbReference type="PROSITE" id="PS51078">
    <property type="entry name" value="ICLR_ED"/>
    <property type="match status" value="1"/>
</dbReference>
<dbReference type="InterPro" id="IPR005471">
    <property type="entry name" value="Tscrpt_reg_IclR_N"/>
</dbReference>
<dbReference type="PANTHER" id="PTHR30136">
    <property type="entry name" value="HELIX-TURN-HELIX TRANSCRIPTIONAL REGULATOR, ICLR FAMILY"/>
    <property type="match status" value="1"/>
</dbReference>
<organism evidence="7 8">
    <name type="scientific">Streptomyces radiopugnans</name>
    <dbReference type="NCBI Taxonomy" id="403935"/>
    <lineage>
        <taxon>Bacteria</taxon>
        <taxon>Bacillati</taxon>
        <taxon>Actinomycetota</taxon>
        <taxon>Actinomycetes</taxon>
        <taxon>Kitasatosporales</taxon>
        <taxon>Streptomycetaceae</taxon>
        <taxon>Streptomyces</taxon>
    </lineage>
</organism>
<keyword evidence="1" id="KW-0805">Transcription regulation</keyword>
<dbReference type="AlphaFoldDB" id="A0A1H8YVY9"/>
<dbReference type="InterPro" id="IPR014757">
    <property type="entry name" value="Tscrpt_reg_IclR_C"/>
</dbReference>
<feature type="region of interest" description="Disordered" evidence="4">
    <location>
        <begin position="1"/>
        <end position="40"/>
    </location>
</feature>
<sequence>MTLLHSPGDPCPEPFPKRLPAPEHHPPAQPVRSAPGSVRPPSVRHALRVLEAVAGDHDGVDEVRLAARTGLPPARLAGLLRTLLREGYVERLGDGSYVAGEAMVLLGGTGAGGRERALRERLWRTLARLRDSIGAAVYLGRYRDGEVEIVGYADGPRHPAPPERPDFRSAGHATALGKCLLGQLDHDARRDHLSRHRAVRLTPRTITDERVLLSLLERQPPTVPVLDLQEYEVGSVCAAVPVTAGSAVGSLGVCLPVEETHRLRRAAEALSEQAAGVLLPLSL</sequence>
<dbReference type="GO" id="GO:0003677">
    <property type="term" value="F:DNA binding"/>
    <property type="evidence" value="ECO:0007669"/>
    <property type="project" value="UniProtKB-KW"/>
</dbReference>
<dbReference type="Gene3D" id="1.10.10.10">
    <property type="entry name" value="Winged helix-like DNA-binding domain superfamily/Winged helix DNA-binding domain"/>
    <property type="match status" value="1"/>
</dbReference>
<dbReference type="SUPFAM" id="SSF55781">
    <property type="entry name" value="GAF domain-like"/>
    <property type="match status" value="1"/>
</dbReference>
<proteinExistence type="predicted"/>
<feature type="compositionally biased region" description="Pro residues" evidence="4">
    <location>
        <begin position="9"/>
        <end position="19"/>
    </location>
</feature>
<accession>A0A1H8YVY9</accession>
<evidence type="ECO:0000256" key="4">
    <source>
        <dbReference type="SAM" id="MobiDB-lite"/>
    </source>
</evidence>
<dbReference type="InterPro" id="IPR029016">
    <property type="entry name" value="GAF-like_dom_sf"/>
</dbReference>
<protein>
    <submittedName>
        <fullName evidence="7">Transcriptional regulator, IclR family</fullName>
    </submittedName>
</protein>
<dbReference type="InterPro" id="IPR036390">
    <property type="entry name" value="WH_DNA-bd_sf"/>
</dbReference>
<evidence type="ECO:0000259" key="6">
    <source>
        <dbReference type="PROSITE" id="PS51078"/>
    </source>
</evidence>
<dbReference type="Proteomes" id="UP000199055">
    <property type="component" value="Unassembled WGS sequence"/>
</dbReference>
<dbReference type="GO" id="GO:0003700">
    <property type="term" value="F:DNA-binding transcription factor activity"/>
    <property type="evidence" value="ECO:0007669"/>
    <property type="project" value="TreeGrafter"/>
</dbReference>
<keyword evidence="3" id="KW-0804">Transcription</keyword>